<evidence type="ECO:0000313" key="1">
    <source>
        <dbReference type="EMBL" id="KAF7831661.1"/>
    </source>
</evidence>
<dbReference type="EMBL" id="JAAIUW010000005">
    <property type="protein sequence ID" value="KAF7831661.1"/>
    <property type="molecule type" value="Genomic_DNA"/>
</dbReference>
<name>A0A834U2B1_9FABA</name>
<dbReference type="Proteomes" id="UP000634136">
    <property type="component" value="Unassembled WGS sequence"/>
</dbReference>
<keyword evidence="2" id="KW-1185">Reference proteome</keyword>
<accession>A0A834U2B1</accession>
<comment type="caution">
    <text evidence="1">The sequence shown here is derived from an EMBL/GenBank/DDBJ whole genome shotgun (WGS) entry which is preliminary data.</text>
</comment>
<proteinExistence type="predicted"/>
<reference evidence="1" key="1">
    <citation type="submission" date="2020-09" db="EMBL/GenBank/DDBJ databases">
        <title>Genome-Enabled Discovery of Anthraquinone Biosynthesis in Senna tora.</title>
        <authorList>
            <person name="Kang S.-H."/>
            <person name="Pandey R.P."/>
            <person name="Lee C.-M."/>
            <person name="Sim J.-S."/>
            <person name="Jeong J.-T."/>
            <person name="Choi B.-S."/>
            <person name="Jung M."/>
            <person name="Ginzburg D."/>
            <person name="Zhao K."/>
            <person name="Won S.Y."/>
            <person name="Oh T.-J."/>
            <person name="Yu Y."/>
            <person name="Kim N.-H."/>
            <person name="Lee O.R."/>
            <person name="Lee T.-H."/>
            <person name="Bashyal P."/>
            <person name="Kim T.-S."/>
            <person name="Lee W.-H."/>
            <person name="Kawkins C."/>
            <person name="Kim C.-K."/>
            <person name="Kim J.S."/>
            <person name="Ahn B.O."/>
            <person name="Rhee S.Y."/>
            <person name="Sohng J.K."/>
        </authorList>
    </citation>
    <scope>NUCLEOTIDE SEQUENCE</scope>
    <source>
        <tissue evidence="1">Leaf</tissue>
    </source>
</reference>
<dbReference type="AlphaFoldDB" id="A0A834U2B1"/>
<evidence type="ECO:0000313" key="2">
    <source>
        <dbReference type="Proteomes" id="UP000634136"/>
    </source>
</evidence>
<organism evidence="1 2">
    <name type="scientific">Senna tora</name>
    <dbReference type="NCBI Taxonomy" id="362788"/>
    <lineage>
        <taxon>Eukaryota</taxon>
        <taxon>Viridiplantae</taxon>
        <taxon>Streptophyta</taxon>
        <taxon>Embryophyta</taxon>
        <taxon>Tracheophyta</taxon>
        <taxon>Spermatophyta</taxon>
        <taxon>Magnoliopsida</taxon>
        <taxon>eudicotyledons</taxon>
        <taxon>Gunneridae</taxon>
        <taxon>Pentapetalae</taxon>
        <taxon>rosids</taxon>
        <taxon>fabids</taxon>
        <taxon>Fabales</taxon>
        <taxon>Fabaceae</taxon>
        <taxon>Caesalpinioideae</taxon>
        <taxon>Cassia clade</taxon>
        <taxon>Senna</taxon>
    </lineage>
</organism>
<gene>
    <name evidence="1" type="ORF">G2W53_013994</name>
</gene>
<sequence>MVNGGAEVQELSVDKEKETIIVKG</sequence>
<protein>
    <submittedName>
        <fullName evidence="1">Uncharacterized protein</fullName>
    </submittedName>
</protein>